<accession>A0ABS2KJG2</accession>
<evidence type="ECO:0000259" key="1">
    <source>
        <dbReference type="PROSITE" id="PS51186"/>
    </source>
</evidence>
<dbReference type="RefSeq" id="WP_204632889.1">
    <property type="nucleotide sequence ID" value="NZ_BSOC01000005.1"/>
</dbReference>
<dbReference type="SUPFAM" id="SSF55729">
    <property type="entry name" value="Acyl-CoA N-acyltransferases (Nat)"/>
    <property type="match status" value="1"/>
</dbReference>
<dbReference type="CDD" id="cd04301">
    <property type="entry name" value="NAT_SF"/>
    <property type="match status" value="1"/>
</dbReference>
<evidence type="ECO:0000313" key="2">
    <source>
        <dbReference type="EMBL" id="MBM7131302.1"/>
    </source>
</evidence>
<protein>
    <submittedName>
        <fullName evidence="2">GNAT family N-acetyltransferase</fullName>
    </submittedName>
</protein>
<proteinExistence type="predicted"/>
<dbReference type="Proteomes" id="UP001430193">
    <property type="component" value="Unassembled WGS sequence"/>
</dbReference>
<dbReference type="PROSITE" id="PS51186">
    <property type="entry name" value="GNAT"/>
    <property type="match status" value="1"/>
</dbReference>
<dbReference type="InterPro" id="IPR052777">
    <property type="entry name" value="Acetyltransferase_Enz"/>
</dbReference>
<evidence type="ECO:0000313" key="3">
    <source>
        <dbReference type="Proteomes" id="UP001430193"/>
    </source>
</evidence>
<dbReference type="Pfam" id="PF00583">
    <property type="entry name" value="Acetyltransf_1"/>
    <property type="match status" value="1"/>
</dbReference>
<dbReference type="PANTHER" id="PTHR43305">
    <property type="entry name" value="FAMILY N-ACETYLTRANSFERASE, PUTATIVE (AFU_ORTHOLOGUE AFUA_2G01380)-RELATED"/>
    <property type="match status" value="1"/>
</dbReference>
<dbReference type="EMBL" id="JADIKF010000040">
    <property type="protein sequence ID" value="MBM7131302.1"/>
    <property type="molecule type" value="Genomic_DNA"/>
</dbReference>
<dbReference type="PANTHER" id="PTHR43305:SF1">
    <property type="entry name" value="FAMILY N-ACETYLTRANSFERASE, PUTATIVE (AFU_ORTHOLOGUE AFUA_2G01380)-RELATED"/>
    <property type="match status" value="1"/>
</dbReference>
<sequence>MTTADIRLAEFPRDADEVRTLFSEYAEGLGVDLAFQGFDDEVAGLPGKYAAPRGRLLLAWHGEVAVGCIAMRGIDDRVCEMKRLYVRPQARGESLGRRLVQHLCEEATAAGYSRICLDTLASMATAQKLYASLGFKPVDAYVYNPLPGTQFLALDLGV</sequence>
<keyword evidence="3" id="KW-1185">Reference proteome</keyword>
<dbReference type="InterPro" id="IPR000182">
    <property type="entry name" value="GNAT_dom"/>
</dbReference>
<feature type="domain" description="N-acetyltransferase" evidence="1">
    <location>
        <begin position="4"/>
        <end position="157"/>
    </location>
</feature>
<name>A0ABS2KJG2_9GAMM</name>
<gene>
    <name evidence="2" type="ORF">ISS99_17380</name>
</gene>
<dbReference type="Gene3D" id="3.40.630.30">
    <property type="match status" value="1"/>
</dbReference>
<dbReference type="InterPro" id="IPR016181">
    <property type="entry name" value="Acyl_CoA_acyltransferase"/>
</dbReference>
<organism evidence="2 3">
    <name type="scientific">Dyella mobilis</name>
    <dbReference type="NCBI Taxonomy" id="1849582"/>
    <lineage>
        <taxon>Bacteria</taxon>
        <taxon>Pseudomonadati</taxon>
        <taxon>Pseudomonadota</taxon>
        <taxon>Gammaproteobacteria</taxon>
        <taxon>Lysobacterales</taxon>
        <taxon>Rhodanobacteraceae</taxon>
        <taxon>Dyella</taxon>
    </lineage>
</organism>
<comment type="caution">
    <text evidence="2">The sequence shown here is derived from an EMBL/GenBank/DDBJ whole genome shotgun (WGS) entry which is preliminary data.</text>
</comment>
<reference evidence="2" key="1">
    <citation type="submission" date="2020-10" db="EMBL/GenBank/DDBJ databases">
        <title>Phylogeny of dyella-like bacteria.</title>
        <authorList>
            <person name="Fu J."/>
        </authorList>
    </citation>
    <scope>NUCLEOTIDE SEQUENCE</scope>
    <source>
        <strain evidence="2">DHON07</strain>
    </source>
</reference>